<feature type="active site" description="Charge relay system" evidence="5">
    <location>
        <position position="351"/>
    </location>
</feature>
<feature type="region of interest" description="Disordered" evidence="7">
    <location>
        <begin position="1"/>
        <end position="20"/>
    </location>
</feature>
<dbReference type="PROSITE" id="PS00136">
    <property type="entry name" value="SUBTILASE_ASP"/>
    <property type="match status" value="1"/>
</dbReference>
<evidence type="ECO:0000256" key="6">
    <source>
        <dbReference type="RuleBase" id="RU003355"/>
    </source>
</evidence>
<evidence type="ECO:0000256" key="7">
    <source>
        <dbReference type="SAM" id="MobiDB-lite"/>
    </source>
</evidence>
<keyword evidence="8" id="KW-0472">Membrane</keyword>
<dbReference type="GO" id="GO:0006508">
    <property type="term" value="P:proteolysis"/>
    <property type="evidence" value="ECO:0007669"/>
    <property type="project" value="UniProtKB-KW"/>
</dbReference>
<dbReference type="PROSITE" id="PS51892">
    <property type="entry name" value="SUBTILASE"/>
    <property type="match status" value="1"/>
</dbReference>
<dbReference type="SUPFAM" id="SSF52743">
    <property type="entry name" value="Subtilisin-like"/>
    <property type="match status" value="1"/>
</dbReference>
<keyword evidence="2 5" id="KW-0645">Protease</keyword>
<dbReference type="InterPro" id="IPR051048">
    <property type="entry name" value="Peptidase_S8/S53_subtilisin"/>
</dbReference>
<dbReference type="PROSITE" id="PS00137">
    <property type="entry name" value="SUBTILASE_HIS"/>
    <property type="match status" value="1"/>
</dbReference>
<keyword evidence="8" id="KW-0812">Transmembrane</keyword>
<dbReference type="PROSITE" id="PS00138">
    <property type="entry name" value="SUBTILASE_SER"/>
    <property type="match status" value="1"/>
</dbReference>
<organism evidence="10 11">
    <name type="scientific">Spirosoma sordidisoli</name>
    <dbReference type="NCBI Taxonomy" id="2502893"/>
    <lineage>
        <taxon>Bacteria</taxon>
        <taxon>Pseudomonadati</taxon>
        <taxon>Bacteroidota</taxon>
        <taxon>Cytophagia</taxon>
        <taxon>Cytophagales</taxon>
        <taxon>Cytophagaceae</taxon>
        <taxon>Spirosoma</taxon>
    </lineage>
</organism>
<evidence type="ECO:0000256" key="3">
    <source>
        <dbReference type="ARBA" id="ARBA00022801"/>
    </source>
</evidence>
<dbReference type="CDD" id="cd07483">
    <property type="entry name" value="Peptidases_S8_Subtilisin_Novo-like"/>
    <property type="match status" value="1"/>
</dbReference>
<evidence type="ECO:0000313" key="10">
    <source>
        <dbReference type="EMBL" id="RYC71512.1"/>
    </source>
</evidence>
<keyword evidence="8" id="KW-1133">Transmembrane helix</keyword>
<gene>
    <name evidence="10" type="ORF">EQG79_05065</name>
</gene>
<feature type="transmembrane region" description="Helical" evidence="8">
    <location>
        <begin position="35"/>
        <end position="57"/>
    </location>
</feature>
<dbReference type="Gene3D" id="3.40.50.200">
    <property type="entry name" value="Peptidase S8/S53 domain"/>
    <property type="match status" value="2"/>
</dbReference>
<dbReference type="InterPro" id="IPR036852">
    <property type="entry name" value="Peptidase_S8/S53_dom_sf"/>
</dbReference>
<dbReference type="PANTHER" id="PTHR43399:SF4">
    <property type="entry name" value="CELL WALL-ASSOCIATED PROTEASE"/>
    <property type="match status" value="1"/>
</dbReference>
<evidence type="ECO:0000259" key="9">
    <source>
        <dbReference type="Pfam" id="PF00082"/>
    </source>
</evidence>
<feature type="active site" description="Charge relay system" evidence="5">
    <location>
        <position position="521"/>
    </location>
</feature>
<evidence type="ECO:0000256" key="4">
    <source>
        <dbReference type="ARBA" id="ARBA00022825"/>
    </source>
</evidence>
<accession>A0A4Q2UR72</accession>
<dbReference type="InterPro" id="IPR023828">
    <property type="entry name" value="Peptidase_S8_Ser-AS"/>
</dbReference>
<reference evidence="10 11" key="1">
    <citation type="submission" date="2019-01" db="EMBL/GenBank/DDBJ databases">
        <title>Spirosoma flava sp. nov., a propanil-degrading bacterium isolated from herbicide-contaminated soil.</title>
        <authorList>
            <person name="Zhang L."/>
            <person name="Jiang J.-D."/>
        </authorList>
    </citation>
    <scope>NUCLEOTIDE SEQUENCE [LARGE SCALE GENOMIC DNA]</scope>
    <source>
        <strain evidence="10 11">TY50</strain>
    </source>
</reference>
<dbReference type="PANTHER" id="PTHR43399">
    <property type="entry name" value="SUBTILISIN-RELATED"/>
    <property type="match status" value="1"/>
</dbReference>
<keyword evidence="4 5" id="KW-0720">Serine protease</keyword>
<dbReference type="Proteomes" id="UP000290407">
    <property type="component" value="Unassembled WGS sequence"/>
</dbReference>
<evidence type="ECO:0000256" key="5">
    <source>
        <dbReference type="PROSITE-ProRule" id="PRU01240"/>
    </source>
</evidence>
<dbReference type="Pfam" id="PF00082">
    <property type="entry name" value="Peptidase_S8"/>
    <property type="match status" value="1"/>
</dbReference>
<dbReference type="InterPro" id="IPR000209">
    <property type="entry name" value="Peptidase_S8/S53_dom"/>
</dbReference>
<dbReference type="InterPro" id="IPR015500">
    <property type="entry name" value="Peptidase_S8_subtilisin-rel"/>
</dbReference>
<dbReference type="PRINTS" id="PR00723">
    <property type="entry name" value="SUBTILISIN"/>
</dbReference>
<sequence length="595" mass="65128">MNRQTRKTREESIQQTVSTKETPTPAGKVVFCRKIVPIAMILRALSLIVSLFCLLPANRASAQQPIKNTRWKDVLSSPGQPPRTWAHLDPLTDSVAGISLNRAYELLKGRPSVPVVVGVLDSGVDIEHEDLREVIWTNDNEIAGNQVDDDKNGYPDDRNGWNFMGGPNGQTYEYDQPEITQTYLLLRSRYDTADPATIPPAQQRQYETYRAAKRLYLPRYQASRAKLLAFTDTTRFWQVAERLAPLLPGSSVSQQAIRAVDLAPDSVAIAVRNVLADAYNPQYGAFGTYLRLVRQNWLRFRQIVGGEALIAYNPDYNARQLLVGDDPANLNERFYGSPTMRLAGSDQLAVHGSHVAGIIGARRGNGRGIDGVADNVRIMPVSMVPANGDERDKDIANGIRYAVENGAKVINMSFGKRLSPFKEQIDAAVRFAEARDVLIIHAAGNNGENYDSLPSYPSARYADGQLAQNVLTVGNSTWQLDANLPSQSSNYGAQTVDLFAPGTDILSTVPNGGYASFSGTSMSAPCVAGVAALLRAYFPTLTALQVKEILLASSYRPDIQVRKPGRSATLVPFRSLSRSGGIVNAYQAVKLALEK</sequence>
<feature type="domain" description="Peptidase S8/S53" evidence="9">
    <location>
        <begin position="349"/>
        <end position="554"/>
    </location>
</feature>
<comment type="similarity">
    <text evidence="1 5 6">Belongs to the peptidase S8 family.</text>
</comment>
<keyword evidence="11" id="KW-1185">Reference proteome</keyword>
<keyword evidence="3 5" id="KW-0378">Hydrolase</keyword>
<evidence type="ECO:0000256" key="1">
    <source>
        <dbReference type="ARBA" id="ARBA00011073"/>
    </source>
</evidence>
<proteinExistence type="inferred from homology"/>
<name>A0A4Q2UR72_9BACT</name>
<comment type="caution">
    <text evidence="10">The sequence shown here is derived from an EMBL/GenBank/DDBJ whole genome shotgun (WGS) entry which is preliminary data.</text>
</comment>
<dbReference type="GO" id="GO:0004252">
    <property type="term" value="F:serine-type endopeptidase activity"/>
    <property type="evidence" value="ECO:0007669"/>
    <property type="project" value="UniProtKB-UniRule"/>
</dbReference>
<protein>
    <submittedName>
        <fullName evidence="10">Peptidase S8</fullName>
    </submittedName>
</protein>
<evidence type="ECO:0000256" key="2">
    <source>
        <dbReference type="ARBA" id="ARBA00022670"/>
    </source>
</evidence>
<feature type="active site" description="Charge relay system" evidence="5">
    <location>
        <position position="121"/>
    </location>
</feature>
<dbReference type="InterPro" id="IPR034080">
    <property type="entry name" value="Protease_P7-like_dom"/>
</dbReference>
<evidence type="ECO:0000313" key="11">
    <source>
        <dbReference type="Proteomes" id="UP000290407"/>
    </source>
</evidence>
<dbReference type="AlphaFoldDB" id="A0A4Q2UR72"/>
<dbReference type="EMBL" id="SBLB01000001">
    <property type="protein sequence ID" value="RYC71512.1"/>
    <property type="molecule type" value="Genomic_DNA"/>
</dbReference>
<evidence type="ECO:0000256" key="8">
    <source>
        <dbReference type="SAM" id="Phobius"/>
    </source>
</evidence>
<dbReference type="InterPro" id="IPR022398">
    <property type="entry name" value="Peptidase_S8_His-AS"/>
</dbReference>
<dbReference type="InterPro" id="IPR023827">
    <property type="entry name" value="Peptidase_S8_Asp-AS"/>
</dbReference>